<accession>A0A854WFV2</accession>
<reference evidence="2 3" key="1">
    <citation type="submission" date="2016-06" db="EMBL/GenBank/DDBJ databases">
        <authorList>
            <person name="Haines A.N."/>
            <person name="Council K.R."/>
        </authorList>
    </citation>
    <scope>NUCLEOTIDE SEQUENCE [LARGE SCALE GENOMIC DNA]</scope>
    <source>
        <strain evidence="2 3">SP158-29</strain>
    </source>
</reference>
<evidence type="ECO:0000313" key="2">
    <source>
        <dbReference type="EMBL" id="PCH14145.1"/>
    </source>
</evidence>
<dbReference type="EMBL" id="NSGR01000003">
    <property type="protein sequence ID" value="PCH14145.1"/>
    <property type="molecule type" value="Genomic_DNA"/>
</dbReference>
<dbReference type="AlphaFoldDB" id="A0A854WFV2"/>
<comment type="caution">
    <text evidence="2">The sequence shown here is derived from an EMBL/GenBank/DDBJ whole genome shotgun (WGS) entry which is preliminary data.</text>
</comment>
<organism evidence="2 3">
    <name type="scientific">Streptococcus parauberis</name>
    <dbReference type="NCBI Taxonomy" id="1348"/>
    <lineage>
        <taxon>Bacteria</taxon>
        <taxon>Bacillati</taxon>
        <taxon>Bacillota</taxon>
        <taxon>Bacilli</taxon>
        <taxon>Lactobacillales</taxon>
        <taxon>Streptococcaceae</taxon>
        <taxon>Streptococcus</taxon>
    </lineage>
</organism>
<gene>
    <name evidence="2" type="ORF">A9Y57_00148</name>
    <name evidence="1" type="ORF">A9Y57_00514</name>
</gene>
<protein>
    <submittedName>
        <fullName evidence="2">Uncharacterized protein</fullName>
    </submittedName>
</protein>
<evidence type="ECO:0000313" key="1">
    <source>
        <dbReference type="EMBL" id="PCH13879.1"/>
    </source>
</evidence>
<dbReference type="Proteomes" id="UP000217465">
    <property type="component" value="Unassembled WGS sequence"/>
</dbReference>
<dbReference type="EMBL" id="NSGR01000004">
    <property type="protein sequence ID" value="PCH13879.1"/>
    <property type="molecule type" value="Genomic_DNA"/>
</dbReference>
<sequence length="72" mass="8669">MKLNTVYSKQEFNKIHKFMPSWNYDEEYTDEEIDSFDEEIEDVLDSSGYITEDGIFLTNMIDKLRTIPEYWG</sequence>
<dbReference type="RefSeq" id="WP_096633231.1">
    <property type="nucleotide sequence ID" value="NZ_NSGR01000003.1"/>
</dbReference>
<proteinExistence type="predicted"/>
<evidence type="ECO:0000313" key="3">
    <source>
        <dbReference type="Proteomes" id="UP000217465"/>
    </source>
</evidence>
<name>A0A854WFV2_9STRE</name>